<dbReference type="FunFam" id="3.30.70.270:FF:000001">
    <property type="entry name" value="Diguanylate cyclase domain protein"/>
    <property type="match status" value="1"/>
</dbReference>
<dbReference type="RefSeq" id="WP_013841243.1">
    <property type="nucleotide sequence ID" value="NC_015589.1"/>
</dbReference>
<dbReference type="GO" id="GO:0005886">
    <property type="term" value="C:plasma membrane"/>
    <property type="evidence" value="ECO:0007669"/>
    <property type="project" value="TreeGrafter"/>
</dbReference>
<dbReference type="InterPro" id="IPR050469">
    <property type="entry name" value="Diguanylate_Cyclase"/>
</dbReference>
<dbReference type="NCBIfam" id="TIGR00254">
    <property type="entry name" value="GGDEF"/>
    <property type="match status" value="1"/>
</dbReference>
<keyword evidence="3" id="KW-1185">Reference proteome</keyword>
<dbReference type="SMART" id="SM00267">
    <property type="entry name" value="GGDEF"/>
    <property type="match status" value="1"/>
</dbReference>
<dbReference type="CDD" id="cd01949">
    <property type="entry name" value="GGDEF"/>
    <property type="match status" value="1"/>
</dbReference>
<evidence type="ECO:0000313" key="2">
    <source>
        <dbReference type="EMBL" id="AEG59472.1"/>
    </source>
</evidence>
<reference evidence="3" key="1">
    <citation type="submission" date="2011-05" db="EMBL/GenBank/DDBJ databases">
        <title>Complete sequence of Desulfotomaculum ruminis DSM 2154.</title>
        <authorList>
            <person name="Lucas S."/>
            <person name="Copeland A."/>
            <person name="Lapidus A."/>
            <person name="Cheng J.-F."/>
            <person name="Goodwin L."/>
            <person name="Pitluck S."/>
            <person name="Lu M."/>
            <person name="Detter J.C."/>
            <person name="Han C."/>
            <person name="Tapia R."/>
            <person name="Land M."/>
            <person name="Hauser L."/>
            <person name="Kyrpides N."/>
            <person name="Ivanova N."/>
            <person name="Mikhailova N."/>
            <person name="Pagani I."/>
            <person name="Stams A.J.M."/>
            <person name="Plugge C.M."/>
            <person name="Muyzer G."/>
            <person name="Kuever J."/>
            <person name="Parshina S.N."/>
            <person name="Ivanova A.E."/>
            <person name="Nazina T.N."/>
            <person name="Brambilla E."/>
            <person name="Spring S."/>
            <person name="Klenk H.-P."/>
            <person name="Woyke T."/>
        </authorList>
    </citation>
    <scope>NUCLEOTIDE SEQUENCE [LARGE SCALE GENOMIC DNA]</scope>
    <source>
        <strain evidence="3">ATCC 23193 / DSM 2154 / NCIB 8452 / DL</strain>
    </source>
</reference>
<dbReference type="InterPro" id="IPR029016">
    <property type="entry name" value="GAF-like_dom_sf"/>
</dbReference>
<dbReference type="InterPro" id="IPR043128">
    <property type="entry name" value="Rev_trsase/Diguanyl_cyclase"/>
</dbReference>
<dbReference type="InterPro" id="IPR003018">
    <property type="entry name" value="GAF"/>
</dbReference>
<protein>
    <submittedName>
        <fullName evidence="2">Diguanylate cyclase</fullName>
    </submittedName>
</protein>
<dbReference type="SUPFAM" id="SSF55781">
    <property type="entry name" value="GAF domain-like"/>
    <property type="match status" value="1"/>
</dbReference>
<proteinExistence type="predicted"/>
<dbReference type="AlphaFoldDB" id="F6DN14"/>
<dbReference type="EMBL" id="CP002780">
    <property type="protein sequence ID" value="AEG59472.1"/>
    <property type="molecule type" value="Genomic_DNA"/>
</dbReference>
<accession>F6DN14</accession>
<dbReference type="STRING" id="696281.Desru_1197"/>
<dbReference type="GO" id="GO:0052621">
    <property type="term" value="F:diguanylate cyclase activity"/>
    <property type="evidence" value="ECO:0007669"/>
    <property type="project" value="TreeGrafter"/>
</dbReference>
<name>F6DN14_DESRL</name>
<dbReference type="OrthoDB" id="9783388at2"/>
<dbReference type="Gene3D" id="3.30.450.40">
    <property type="match status" value="1"/>
</dbReference>
<gene>
    <name evidence="2" type="ordered locus">Desru_1197</name>
</gene>
<dbReference type="Pfam" id="PF00990">
    <property type="entry name" value="GGDEF"/>
    <property type="match status" value="1"/>
</dbReference>
<evidence type="ECO:0000313" key="3">
    <source>
        <dbReference type="Proteomes" id="UP000009234"/>
    </source>
</evidence>
<dbReference type="GO" id="GO:0043709">
    <property type="term" value="P:cell adhesion involved in single-species biofilm formation"/>
    <property type="evidence" value="ECO:0007669"/>
    <property type="project" value="TreeGrafter"/>
</dbReference>
<evidence type="ECO:0000259" key="1">
    <source>
        <dbReference type="PROSITE" id="PS50887"/>
    </source>
</evidence>
<sequence>MNLTNEVVNKVKALVQMNEKLTQLHWIVAQVAGENNLHTMYNLILNGFMQIAEVPGCHFILLDENGKFLDIVKRCLENNSFCTCPSSREIFSQQSKLALNELSFPHSDYCSGCQEHCPIRNLQIYHLNGRDGNPLAILCAHHFEPPRYNEENTMILELFTIQVSLALENALLNKKLKNLSITDALTGLYNHRYFVERLHLELNTCCKTAGEMCLMMLDVDDFKGYNDTYGHPAGDEVLKIMAKTFTENIRPKDIVARYGGEEFAFILPHTSLQEGIALGEKIRRAIESRTFPLRQVTASLGIAHFPTHSRDSDHLLKLADTALYMAKTGGRNKLIAPDF</sequence>
<feature type="domain" description="GGDEF" evidence="1">
    <location>
        <begin position="210"/>
        <end position="339"/>
    </location>
</feature>
<dbReference type="SMART" id="SM00065">
    <property type="entry name" value="GAF"/>
    <property type="match status" value="1"/>
</dbReference>
<dbReference type="PROSITE" id="PS50887">
    <property type="entry name" value="GGDEF"/>
    <property type="match status" value="1"/>
</dbReference>
<dbReference type="PANTHER" id="PTHR45138:SF9">
    <property type="entry name" value="DIGUANYLATE CYCLASE DGCM-RELATED"/>
    <property type="match status" value="1"/>
</dbReference>
<dbReference type="InterPro" id="IPR029787">
    <property type="entry name" value="Nucleotide_cyclase"/>
</dbReference>
<dbReference type="PANTHER" id="PTHR45138">
    <property type="entry name" value="REGULATORY COMPONENTS OF SENSORY TRANSDUCTION SYSTEM"/>
    <property type="match status" value="1"/>
</dbReference>
<dbReference type="GO" id="GO:1902201">
    <property type="term" value="P:negative regulation of bacterial-type flagellum-dependent cell motility"/>
    <property type="evidence" value="ECO:0007669"/>
    <property type="project" value="TreeGrafter"/>
</dbReference>
<dbReference type="Proteomes" id="UP000009234">
    <property type="component" value="Chromosome"/>
</dbReference>
<reference evidence="2 3" key="2">
    <citation type="journal article" date="2012" name="Stand. Genomic Sci.">
        <title>Complete genome sequence of the sulfate-reducing firmicute Desulfotomaculum ruminis type strain (DL(T)).</title>
        <authorList>
            <person name="Spring S."/>
            <person name="Visser M."/>
            <person name="Lu M."/>
            <person name="Copeland A."/>
            <person name="Lapidus A."/>
            <person name="Lucas S."/>
            <person name="Cheng J.F."/>
            <person name="Han C."/>
            <person name="Tapia R."/>
            <person name="Goodwin L.A."/>
            <person name="Pitluck S."/>
            <person name="Ivanova N."/>
            <person name="Land M."/>
            <person name="Hauser L."/>
            <person name="Larimer F."/>
            <person name="Rohde M."/>
            <person name="Goker M."/>
            <person name="Detter J.C."/>
            <person name="Kyrpides N.C."/>
            <person name="Woyke T."/>
            <person name="Schaap P.J."/>
            <person name="Plugge C.M."/>
            <person name="Muyzer G."/>
            <person name="Kuever J."/>
            <person name="Pereira I.A."/>
            <person name="Parshina S.N."/>
            <person name="Bernier-Latmani R."/>
            <person name="Stams A.J."/>
            <person name="Klenk H.P."/>
        </authorList>
    </citation>
    <scope>NUCLEOTIDE SEQUENCE [LARGE SCALE GENOMIC DNA]</scope>
    <source>
        <strain evidence="3">ATCC 23193 / DSM 2154 / NCIB 8452 / DL</strain>
    </source>
</reference>
<dbReference type="SUPFAM" id="SSF55073">
    <property type="entry name" value="Nucleotide cyclase"/>
    <property type="match status" value="1"/>
</dbReference>
<dbReference type="eggNOG" id="COG3706">
    <property type="taxonomic scope" value="Bacteria"/>
</dbReference>
<dbReference type="HOGENOM" id="CLU_000445_11_24_9"/>
<dbReference type="Gene3D" id="3.30.70.270">
    <property type="match status" value="1"/>
</dbReference>
<dbReference type="InterPro" id="IPR000160">
    <property type="entry name" value="GGDEF_dom"/>
</dbReference>
<organism evidence="2 3">
    <name type="scientific">Desulforamulus ruminis (strain ATCC 23193 / DSM 2154 / NCIMB 8452 / DL)</name>
    <name type="common">Desulfotomaculum ruminis</name>
    <dbReference type="NCBI Taxonomy" id="696281"/>
    <lineage>
        <taxon>Bacteria</taxon>
        <taxon>Bacillati</taxon>
        <taxon>Bacillota</taxon>
        <taxon>Clostridia</taxon>
        <taxon>Eubacteriales</taxon>
        <taxon>Peptococcaceae</taxon>
        <taxon>Desulforamulus</taxon>
    </lineage>
</organism>
<dbReference type="KEGG" id="dru:Desru_1197"/>